<sequence length="80" mass="8280">MDLLNQEGLNALRPARRAAQGVAVTVLACSAPHSPGRVVKVRSPGRAAGRGRGRAKVTAAGRAAFKTAGFRRRIGALPHA</sequence>
<keyword evidence="3" id="KW-1185">Reference proteome</keyword>
<evidence type="ECO:0000313" key="2">
    <source>
        <dbReference type="EMBL" id="KAJ1116193.1"/>
    </source>
</evidence>
<gene>
    <name evidence="2" type="ORF">NDU88_004411</name>
</gene>
<protein>
    <submittedName>
        <fullName evidence="2">Uncharacterized protein</fullName>
    </submittedName>
</protein>
<accession>A0AAV7NP93</accession>
<proteinExistence type="predicted"/>
<name>A0AAV7NP93_PLEWA</name>
<reference evidence="2" key="1">
    <citation type="journal article" date="2022" name="bioRxiv">
        <title>Sequencing and chromosome-scale assembly of the giantPleurodeles waltlgenome.</title>
        <authorList>
            <person name="Brown T."/>
            <person name="Elewa A."/>
            <person name="Iarovenko S."/>
            <person name="Subramanian E."/>
            <person name="Araus A.J."/>
            <person name="Petzold A."/>
            <person name="Susuki M."/>
            <person name="Suzuki K.-i.T."/>
            <person name="Hayashi T."/>
            <person name="Toyoda A."/>
            <person name="Oliveira C."/>
            <person name="Osipova E."/>
            <person name="Leigh N.D."/>
            <person name="Simon A."/>
            <person name="Yun M.H."/>
        </authorList>
    </citation>
    <scope>NUCLEOTIDE SEQUENCE</scope>
    <source>
        <strain evidence="2">20211129_DDA</strain>
        <tissue evidence="2">Liver</tissue>
    </source>
</reference>
<dbReference type="Proteomes" id="UP001066276">
    <property type="component" value="Chromosome 8"/>
</dbReference>
<dbReference type="AlphaFoldDB" id="A0AAV7NP93"/>
<evidence type="ECO:0000256" key="1">
    <source>
        <dbReference type="SAM" id="MobiDB-lite"/>
    </source>
</evidence>
<dbReference type="EMBL" id="JANPWB010000012">
    <property type="protein sequence ID" value="KAJ1116193.1"/>
    <property type="molecule type" value="Genomic_DNA"/>
</dbReference>
<organism evidence="2 3">
    <name type="scientific">Pleurodeles waltl</name>
    <name type="common">Iberian ribbed newt</name>
    <dbReference type="NCBI Taxonomy" id="8319"/>
    <lineage>
        <taxon>Eukaryota</taxon>
        <taxon>Metazoa</taxon>
        <taxon>Chordata</taxon>
        <taxon>Craniata</taxon>
        <taxon>Vertebrata</taxon>
        <taxon>Euteleostomi</taxon>
        <taxon>Amphibia</taxon>
        <taxon>Batrachia</taxon>
        <taxon>Caudata</taxon>
        <taxon>Salamandroidea</taxon>
        <taxon>Salamandridae</taxon>
        <taxon>Pleurodelinae</taxon>
        <taxon>Pleurodeles</taxon>
    </lineage>
</organism>
<comment type="caution">
    <text evidence="2">The sequence shown here is derived from an EMBL/GenBank/DDBJ whole genome shotgun (WGS) entry which is preliminary data.</text>
</comment>
<feature type="region of interest" description="Disordered" evidence="1">
    <location>
        <begin position="37"/>
        <end position="60"/>
    </location>
</feature>
<evidence type="ECO:0000313" key="3">
    <source>
        <dbReference type="Proteomes" id="UP001066276"/>
    </source>
</evidence>